<protein>
    <recommendedName>
        <fullName evidence="3">P22 coat-protein 5 family protein</fullName>
    </recommendedName>
</protein>
<dbReference type="EMBL" id="JAFLQZ010000006">
    <property type="protein sequence ID" value="MBO0358625.1"/>
    <property type="molecule type" value="Genomic_DNA"/>
</dbReference>
<reference evidence="1" key="1">
    <citation type="submission" date="2021-03" db="EMBL/GenBank/DDBJ databases">
        <authorList>
            <person name="Kim M.K."/>
        </authorList>
    </citation>
    <scope>NUCLEOTIDE SEQUENCE</scope>
    <source>
        <strain evidence="1">BT186</strain>
    </source>
</reference>
<comment type="caution">
    <text evidence="1">The sequence shown here is derived from an EMBL/GenBank/DDBJ whole genome shotgun (WGS) entry which is preliminary data.</text>
</comment>
<dbReference type="Proteomes" id="UP000664144">
    <property type="component" value="Unassembled WGS sequence"/>
</dbReference>
<dbReference type="Pfam" id="PF11651">
    <property type="entry name" value="P22_CoatProtein"/>
    <property type="match status" value="1"/>
</dbReference>
<organism evidence="1 2">
    <name type="scientific">Hymenobacter telluris</name>
    <dbReference type="NCBI Taxonomy" id="2816474"/>
    <lineage>
        <taxon>Bacteria</taxon>
        <taxon>Pseudomonadati</taxon>
        <taxon>Bacteroidota</taxon>
        <taxon>Cytophagia</taxon>
        <taxon>Cytophagales</taxon>
        <taxon>Hymenobacteraceae</taxon>
        <taxon>Hymenobacter</taxon>
    </lineage>
</organism>
<name>A0A939EXY4_9BACT</name>
<dbReference type="InterPro" id="IPR024659">
    <property type="entry name" value="Phage_coat_Gp5"/>
</dbReference>
<dbReference type="AlphaFoldDB" id="A0A939EXY4"/>
<dbReference type="Gene3D" id="2.40.30.240">
    <property type="match status" value="1"/>
</dbReference>
<keyword evidence="2" id="KW-1185">Reference proteome</keyword>
<gene>
    <name evidence="1" type="ORF">J0X19_11770</name>
</gene>
<dbReference type="RefSeq" id="WP_206984551.1">
    <property type="nucleotide sequence ID" value="NZ_JAFLQZ010000006.1"/>
</dbReference>
<accession>A0A939EXY4</accession>
<evidence type="ECO:0000313" key="2">
    <source>
        <dbReference type="Proteomes" id="UP000664144"/>
    </source>
</evidence>
<sequence>MANQTLTSKQAAAIISKVANSILHDKLQFLKAIRTEDNAPWTRDDYKPGDTIKIARPAQFSVRKGRVLAPQDFQEDTVPLVVDNQVGVDVSFTSAEIATEIGIKQMAKRVLEPQMAVLASAIEADVMAKAYKRVANFVGTPGTTPATFGVYGDALQRLDENLAPMDEERFALINPAANNKTVDGLKGLFNSQEAIAKQYKSGYLGDMNGFHFMRNNLLPIHKNGTQGGTPLINGAGQSGASLITDGWSPGATITAGTVITISGAQAVHPETKVAYPYLKQFVVTADVTADGGGNATLAINPPIAATTPKQNVSAALVDNAAITLQTGAANGLFPQNLLFHKDAVRFITLPLMLPDGVDFAAQETVDGISVRVVRQYDVVNDTLPCRLDVLYGSAVVRDDFMVRLTG</sequence>
<proteinExistence type="predicted"/>
<evidence type="ECO:0008006" key="3">
    <source>
        <dbReference type="Google" id="ProtNLM"/>
    </source>
</evidence>
<evidence type="ECO:0000313" key="1">
    <source>
        <dbReference type="EMBL" id="MBO0358625.1"/>
    </source>
</evidence>